<reference evidence="1 2" key="1">
    <citation type="submission" date="2020-04" db="EMBL/GenBank/DDBJ databases">
        <title>Chryseobacterium sp. RP-3-3 sp. nov., isolated from Jeju soil.</title>
        <authorList>
            <person name="Dahal R.H."/>
        </authorList>
    </citation>
    <scope>NUCLEOTIDE SEQUENCE [LARGE SCALE GENOMIC DNA]</scope>
    <source>
        <strain evidence="1 2">RP-3-3</strain>
    </source>
</reference>
<proteinExistence type="predicted"/>
<keyword evidence="2" id="KW-1185">Reference proteome</keyword>
<organism evidence="1 2">
    <name type="scientific">Chryseobacterium antibioticum</name>
    <dbReference type="NCBI Taxonomy" id="2728847"/>
    <lineage>
        <taxon>Bacteria</taxon>
        <taxon>Pseudomonadati</taxon>
        <taxon>Bacteroidota</taxon>
        <taxon>Flavobacteriia</taxon>
        <taxon>Flavobacteriales</taxon>
        <taxon>Weeksellaceae</taxon>
        <taxon>Chryseobacterium group</taxon>
        <taxon>Chryseobacterium</taxon>
    </lineage>
</organism>
<sequence length="130" mass="14987">MNMIFENDTLKYSGLNDKNNVIENESLFPSVINSYGVTAFLIKSLEKIKNNAQCDILKNVIDTAIKEYILNIREYHGEKTRSPSHMDAEIKIENSSFTLYAKTAYYKVLKEEEYLNKLLHTLGKNRTGTE</sequence>
<name>A0A7Y0AJR9_9FLAO</name>
<dbReference type="RefSeq" id="WP_169233206.1">
    <property type="nucleotide sequence ID" value="NZ_JABBGI010000002.1"/>
</dbReference>
<dbReference type="Proteomes" id="UP000544054">
    <property type="component" value="Unassembled WGS sequence"/>
</dbReference>
<gene>
    <name evidence="1" type="ORF">HHL23_02305</name>
</gene>
<protein>
    <submittedName>
        <fullName evidence="1">Uncharacterized protein</fullName>
    </submittedName>
</protein>
<accession>A0A7Y0AJR9</accession>
<dbReference type="AlphaFoldDB" id="A0A7Y0AJR9"/>
<evidence type="ECO:0000313" key="1">
    <source>
        <dbReference type="EMBL" id="NML68631.1"/>
    </source>
</evidence>
<evidence type="ECO:0000313" key="2">
    <source>
        <dbReference type="Proteomes" id="UP000544054"/>
    </source>
</evidence>
<dbReference type="EMBL" id="JABBGI010000002">
    <property type="protein sequence ID" value="NML68631.1"/>
    <property type="molecule type" value="Genomic_DNA"/>
</dbReference>
<comment type="caution">
    <text evidence="1">The sequence shown here is derived from an EMBL/GenBank/DDBJ whole genome shotgun (WGS) entry which is preliminary data.</text>
</comment>